<comment type="caution">
    <text evidence="1">The sequence shown here is derived from an EMBL/GenBank/DDBJ whole genome shotgun (WGS) entry which is preliminary data.</text>
</comment>
<reference evidence="1" key="1">
    <citation type="journal article" date="2021" name="PeerJ">
        <title>Extensive microbial diversity within the chicken gut microbiome revealed by metagenomics and culture.</title>
        <authorList>
            <person name="Gilroy R."/>
            <person name="Ravi A."/>
            <person name="Getino M."/>
            <person name="Pursley I."/>
            <person name="Horton D.L."/>
            <person name="Alikhan N.F."/>
            <person name="Baker D."/>
            <person name="Gharbi K."/>
            <person name="Hall N."/>
            <person name="Watson M."/>
            <person name="Adriaenssens E.M."/>
            <person name="Foster-Nyarko E."/>
            <person name="Jarju S."/>
            <person name="Secka A."/>
            <person name="Antonio M."/>
            <person name="Oren A."/>
            <person name="Chaudhuri R.R."/>
            <person name="La Ragione R."/>
            <person name="Hildebrand F."/>
            <person name="Pallen M.J."/>
        </authorList>
    </citation>
    <scope>NUCLEOTIDE SEQUENCE</scope>
    <source>
        <strain evidence="1">ChiHecec2B26-12326</strain>
    </source>
</reference>
<protein>
    <submittedName>
        <fullName evidence="1">Glycosyltransferase</fullName>
    </submittedName>
</protein>
<dbReference type="Pfam" id="PF13528">
    <property type="entry name" value="Glyco_trans_1_3"/>
    <property type="match status" value="1"/>
</dbReference>
<reference evidence="1" key="2">
    <citation type="submission" date="2021-04" db="EMBL/GenBank/DDBJ databases">
        <authorList>
            <person name="Gilroy R."/>
        </authorList>
    </citation>
    <scope>NUCLEOTIDE SEQUENCE</scope>
    <source>
        <strain evidence="1">ChiHecec2B26-12326</strain>
    </source>
</reference>
<dbReference type="PANTHER" id="PTHR21015">
    <property type="entry name" value="UDP-N-ACETYLGLUCOSAMINE--N-ACETYLMURAMYL-(PENTAPEPTIDE) PYROPHOSPHORYL-UNDECAPRENOL N-ACETYLGLUCOSAMINE TRANSFERASE 1"/>
    <property type="match status" value="1"/>
</dbReference>
<organism evidence="1 2">
    <name type="scientific">Candidatus Parabacteroides intestinigallinarum</name>
    <dbReference type="NCBI Taxonomy" id="2838722"/>
    <lineage>
        <taxon>Bacteria</taxon>
        <taxon>Pseudomonadati</taxon>
        <taxon>Bacteroidota</taxon>
        <taxon>Bacteroidia</taxon>
        <taxon>Bacteroidales</taxon>
        <taxon>Tannerellaceae</taxon>
        <taxon>Parabacteroides</taxon>
    </lineage>
</organism>
<accession>A0A9D2BQG7</accession>
<dbReference type="Gene3D" id="3.40.50.2000">
    <property type="entry name" value="Glycogen Phosphorylase B"/>
    <property type="match status" value="1"/>
</dbReference>
<gene>
    <name evidence="1" type="ORF">H9848_04535</name>
</gene>
<dbReference type="SUPFAM" id="SSF53756">
    <property type="entry name" value="UDP-Glycosyltransferase/glycogen phosphorylase"/>
    <property type="match status" value="1"/>
</dbReference>
<dbReference type="AlphaFoldDB" id="A0A9D2BQG7"/>
<sequence>MRILFIIQGEGRGHLTQALSLRQKLESEGHTIVGVLVGKSPARRLPSFFVDKIHAPIYSFESPNFLPTAKNKQVHIVRSVVYNLCRTNKYVGSIRYIQRMIRETEADVVVNFYELLTGLTYWVFRPKAAMICIAHQYLFLHPDFEFPKENRFSLASLRFFTRLTAIGASRKLALSFRKMHEVPDEKIVVVPPLLRREVLSLEPSEGNYLHGYLLNSGFSEEVRAWHARHPEVALHFFWDKKGVPAELKVDDHLSFHQLNDTLFVHYMAGAKAYATTAGFESVCEAMYLNKPVLMVPTHIEQACNAHDAVISGAGAVSDRFDLDVLLSLSERHTENQTFRHWVKQADWLILREFREDLLREPCPVTRLRRIAGYWMERLSKL</sequence>
<proteinExistence type="predicted"/>
<name>A0A9D2BQG7_9BACT</name>
<dbReference type="PANTHER" id="PTHR21015:SF22">
    <property type="entry name" value="GLYCOSYLTRANSFERASE"/>
    <property type="match status" value="1"/>
</dbReference>
<dbReference type="EMBL" id="DXEN01000029">
    <property type="protein sequence ID" value="HIX85858.1"/>
    <property type="molecule type" value="Genomic_DNA"/>
</dbReference>
<evidence type="ECO:0000313" key="2">
    <source>
        <dbReference type="Proteomes" id="UP000823847"/>
    </source>
</evidence>
<dbReference type="Proteomes" id="UP000823847">
    <property type="component" value="Unassembled WGS sequence"/>
</dbReference>
<evidence type="ECO:0000313" key="1">
    <source>
        <dbReference type="EMBL" id="HIX85858.1"/>
    </source>
</evidence>
<dbReference type="GO" id="GO:0016757">
    <property type="term" value="F:glycosyltransferase activity"/>
    <property type="evidence" value="ECO:0007669"/>
    <property type="project" value="TreeGrafter"/>
</dbReference>